<evidence type="ECO:0000313" key="6">
    <source>
        <dbReference type="EMBL" id="QHT62135.1"/>
    </source>
</evidence>
<dbReference type="SUPFAM" id="SSF88713">
    <property type="entry name" value="Glycoside hydrolase/deacetylase"/>
    <property type="match status" value="1"/>
</dbReference>
<keyword evidence="5" id="KW-0119">Carbohydrate metabolism</keyword>
<gene>
    <name evidence="6" type="ORF">GXP70_20565</name>
</gene>
<evidence type="ECO:0000256" key="1">
    <source>
        <dbReference type="ARBA" id="ARBA00001946"/>
    </source>
</evidence>
<comment type="cofactor">
    <cofactor evidence="1">
        <name>Mg(2+)</name>
        <dbReference type="ChEBI" id="CHEBI:18420"/>
    </cofactor>
</comment>
<reference evidence="6 7" key="1">
    <citation type="submission" date="2020-01" db="EMBL/GenBank/DDBJ databases">
        <title>Paenibacillus sp. nov., isolated from tomato rhizosphere.</title>
        <authorList>
            <person name="Weon H.-Y."/>
            <person name="Lee S.A."/>
        </authorList>
    </citation>
    <scope>NUCLEOTIDE SEQUENCE [LARGE SCALE GENOMIC DNA]</scope>
    <source>
        <strain evidence="6 7">12200R-189</strain>
    </source>
</reference>
<accession>A0A6C0G6X3</accession>
<evidence type="ECO:0000256" key="3">
    <source>
        <dbReference type="ARBA" id="ARBA00022801"/>
    </source>
</evidence>
<evidence type="ECO:0000256" key="4">
    <source>
        <dbReference type="ARBA" id="ARBA00022842"/>
    </source>
</evidence>
<dbReference type="GO" id="GO:0016787">
    <property type="term" value="F:hydrolase activity"/>
    <property type="evidence" value="ECO:0007669"/>
    <property type="project" value="UniProtKB-KW"/>
</dbReference>
<evidence type="ECO:0000256" key="5">
    <source>
        <dbReference type="ARBA" id="ARBA00023277"/>
    </source>
</evidence>
<name>A0A6C0G6X3_9BACL</name>
<dbReference type="Proteomes" id="UP000476064">
    <property type="component" value="Chromosome"/>
</dbReference>
<sequence length="297" mass="33331">MIRKMGYTASDRLLIIHADDFGITQGTNEAIVNLFEEQSITSASIMIPCPDSAEAMELSKRSGITNIGIHLTLTSDESNPYTPVCATRKLTSLITAEGCFHADVSFFERNADEQEVLLEMEAQIQKAISQGIDPTHLDSHAGSVMGLFAGRDFLEPAFDLCGKYRLPFLLPARAAEQPFFNPAQQAMFQNRIASANERGILLIDDIVSLPYCCTPVVAYGKMKQQLAEIIKNTKPGITQLTLHPARITDRLRTITSCYSERELEYRLLNDPDMQQLIDRERITLISWKDLRDLQRSM</sequence>
<dbReference type="GO" id="GO:0005975">
    <property type="term" value="P:carbohydrate metabolic process"/>
    <property type="evidence" value="ECO:0007669"/>
    <property type="project" value="InterPro"/>
</dbReference>
<dbReference type="RefSeq" id="WP_162358569.1">
    <property type="nucleotide sequence ID" value="NZ_CP048209.1"/>
</dbReference>
<dbReference type="PANTHER" id="PTHR31609">
    <property type="entry name" value="YDJC DEACETYLASE FAMILY MEMBER"/>
    <property type="match status" value="1"/>
</dbReference>
<protein>
    <submittedName>
        <fullName evidence="6">ChbG/HpnK family deacetylase</fullName>
    </submittedName>
</protein>
<dbReference type="GO" id="GO:0046872">
    <property type="term" value="F:metal ion binding"/>
    <property type="evidence" value="ECO:0007669"/>
    <property type="project" value="UniProtKB-KW"/>
</dbReference>
<keyword evidence="3" id="KW-0378">Hydrolase</keyword>
<dbReference type="CDD" id="cd10802">
    <property type="entry name" value="YdjC_TTHB029_like"/>
    <property type="match status" value="1"/>
</dbReference>
<evidence type="ECO:0000313" key="7">
    <source>
        <dbReference type="Proteomes" id="UP000476064"/>
    </source>
</evidence>
<organism evidence="6 7">
    <name type="scientific">Paenibacillus lycopersici</name>
    <dbReference type="NCBI Taxonomy" id="2704462"/>
    <lineage>
        <taxon>Bacteria</taxon>
        <taxon>Bacillati</taxon>
        <taxon>Bacillota</taxon>
        <taxon>Bacilli</taxon>
        <taxon>Bacillales</taxon>
        <taxon>Paenibacillaceae</taxon>
        <taxon>Paenibacillus</taxon>
    </lineage>
</organism>
<keyword evidence="2" id="KW-0479">Metal-binding</keyword>
<dbReference type="AlphaFoldDB" id="A0A6C0G6X3"/>
<dbReference type="GO" id="GO:0019213">
    <property type="term" value="F:deacetylase activity"/>
    <property type="evidence" value="ECO:0007669"/>
    <property type="project" value="TreeGrafter"/>
</dbReference>
<dbReference type="Gene3D" id="3.20.20.370">
    <property type="entry name" value="Glycoside hydrolase/deacetylase"/>
    <property type="match status" value="1"/>
</dbReference>
<dbReference type="PANTHER" id="PTHR31609:SF1">
    <property type="entry name" value="CARBOHYDRATE DEACETYLASE"/>
    <property type="match status" value="1"/>
</dbReference>
<dbReference type="Pfam" id="PF04794">
    <property type="entry name" value="YdjC"/>
    <property type="match status" value="1"/>
</dbReference>
<dbReference type="EMBL" id="CP048209">
    <property type="protein sequence ID" value="QHT62135.1"/>
    <property type="molecule type" value="Genomic_DNA"/>
</dbReference>
<keyword evidence="4" id="KW-0460">Magnesium</keyword>
<dbReference type="InterPro" id="IPR006879">
    <property type="entry name" value="YdjC-like"/>
</dbReference>
<dbReference type="InterPro" id="IPR011330">
    <property type="entry name" value="Glyco_hydro/deAcase_b/a-brl"/>
</dbReference>
<evidence type="ECO:0000256" key="2">
    <source>
        <dbReference type="ARBA" id="ARBA00022723"/>
    </source>
</evidence>
<dbReference type="KEGG" id="plyc:GXP70_20565"/>
<keyword evidence="7" id="KW-1185">Reference proteome</keyword>
<proteinExistence type="predicted"/>